<dbReference type="PROSITE" id="PS00421">
    <property type="entry name" value="TM4_1"/>
    <property type="match status" value="1"/>
</dbReference>
<dbReference type="PANTHER" id="PTHR19282:SF534">
    <property type="entry name" value="TETRASPANIN FAMILY-RELATED"/>
    <property type="match status" value="1"/>
</dbReference>
<dbReference type="InterPro" id="IPR008952">
    <property type="entry name" value="Tetraspanin_EC2_sf"/>
</dbReference>
<evidence type="ECO:0000256" key="5">
    <source>
        <dbReference type="ARBA" id="ARBA00023136"/>
    </source>
</evidence>
<feature type="transmembrane region" description="Helical" evidence="7">
    <location>
        <begin position="13"/>
        <end position="38"/>
    </location>
</feature>
<organism evidence="8">
    <name type="scientific">Petromyzon marinus</name>
    <name type="common">Sea lamprey</name>
    <dbReference type="NCBI Taxonomy" id="7757"/>
    <lineage>
        <taxon>Eukaryota</taxon>
        <taxon>Metazoa</taxon>
        <taxon>Chordata</taxon>
        <taxon>Craniata</taxon>
        <taxon>Vertebrata</taxon>
        <taxon>Cyclostomata</taxon>
        <taxon>Hyperoartia</taxon>
        <taxon>Petromyzontiformes</taxon>
        <taxon>Petromyzontidae</taxon>
        <taxon>Petromyzon</taxon>
    </lineage>
</organism>
<evidence type="ECO:0000256" key="4">
    <source>
        <dbReference type="ARBA" id="ARBA00022989"/>
    </source>
</evidence>
<name>S4RZ39_PETMA</name>
<comment type="similarity">
    <text evidence="2 7">Belongs to the tetraspanin (TM4SF) family.</text>
</comment>
<dbReference type="Ensembl" id="ENSPMAT00000010526.1">
    <property type="protein sequence ID" value="ENSPMAP00000010480.1"/>
    <property type="gene ID" value="ENSPMAG00000009531.1"/>
</dbReference>
<keyword evidence="5 7" id="KW-0472">Membrane</keyword>
<feature type="transmembrane region" description="Helical" evidence="7">
    <location>
        <begin position="204"/>
        <end position="224"/>
    </location>
</feature>
<accession>S4RZ39</accession>
<protein>
    <recommendedName>
        <fullName evidence="7">Tetraspanin</fullName>
    </recommendedName>
</protein>
<dbReference type="OMA" id="WNAIQGE"/>
<dbReference type="InterPro" id="IPR018499">
    <property type="entry name" value="Tetraspanin/Peripherin"/>
</dbReference>
<dbReference type="STRING" id="7757.ENSPMAP00000010480"/>
<evidence type="ECO:0000256" key="1">
    <source>
        <dbReference type="ARBA" id="ARBA00004141"/>
    </source>
</evidence>
<evidence type="ECO:0000256" key="7">
    <source>
        <dbReference type="RuleBase" id="RU361218"/>
    </source>
</evidence>
<dbReference type="PANTHER" id="PTHR19282">
    <property type="entry name" value="TETRASPANIN"/>
    <property type="match status" value="1"/>
</dbReference>
<dbReference type="PRINTS" id="PR00259">
    <property type="entry name" value="TMFOUR"/>
</dbReference>
<dbReference type="GO" id="GO:0005886">
    <property type="term" value="C:plasma membrane"/>
    <property type="evidence" value="ECO:0007669"/>
    <property type="project" value="TreeGrafter"/>
</dbReference>
<dbReference type="InterPro" id="IPR018503">
    <property type="entry name" value="Tetraspanin_CS"/>
</dbReference>
<dbReference type="GeneTree" id="ENSGT00940000160434"/>
<keyword evidence="3 7" id="KW-0812">Transmembrane</keyword>
<sequence length="240" mass="25962">AGMGRACHYCLKYLLFVFNLVFWLGGCGVLGVGIWLSITQGGVAAVSPNLPLLSAANLLIALGAAAMLLGFLGCLGAIKENPCLLLTFFVLLLVVFLAEFVGGVLFFVYQGKLETRAQDDLRQGLHLYGTEGNVGLTNAWNTLHSEVGCCGVHNHTDWFAVFGERRVPDSCCRDPASGCGSVPSSAYARPGCYEKLKSWIKDNLAYVGIFCLGIATIQILGMVFSMTMFCHLRAEEKDYE</sequence>
<evidence type="ECO:0000256" key="2">
    <source>
        <dbReference type="ARBA" id="ARBA00006840"/>
    </source>
</evidence>
<reference evidence="8" key="2">
    <citation type="submission" date="2025-09" db="UniProtKB">
        <authorList>
            <consortium name="Ensembl"/>
        </authorList>
    </citation>
    <scope>IDENTIFICATION</scope>
</reference>
<proteinExistence type="inferred from homology"/>
<feature type="transmembrane region" description="Helical" evidence="7">
    <location>
        <begin position="85"/>
        <end position="109"/>
    </location>
</feature>
<evidence type="ECO:0000256" key="3">
    <source>
        <dbReference type="ARBA" id="ARBA00022692"/>
    </source>
</evidence>
<dbReference type="HOGENOM" id="CLU_055524_4_3_1"/>
<dbReference type="AlphaFoldDB" id="S4RZ39"/>
<dbReference type="Pfam" id="PF00335">
    <property type="entry name" value="Tetraspanin"/>
    <property type="match status" value="1"/>
</dbReference>
<dbReference type="Gene3D" id="1.10.1450.10">
    <property type="entry name" value="Tetraspanin"/>
    <property type="match status" value="1"/>
</dbReference>
<keyword evidence="4 7" id="KW-1133">Transmembrane helix</keyword>
<feature type="transmembrane region" description="Helical" evidence="7">
    <location>
        <begin position="58"/>
        <end position="78"/>
    </location>
</feature>
<dbReference type="CDD" id="cd03165">
    <property type="entry name" value="NET-5_like_LEL"/>
    <property type="match status" value="1"/>
</dbReference>
<evidence type="ECO:0000313" key="8">
    <source>
        <dbReference type="Ensembl" id="ENSPMAP00000010480.1"/>
    </source>
</evidence>
<feature type="disulfide bond" evidence="6">
    <location>
        <begin position="150"/>
        <end position="172"/>
    </location>
</feature>
<keyword evidence="6" id="KW-1015">Disulfide bond</keyword>
<dbReference type="PIRSF" id="PIRSF002419">
    <property type="entry name" value="Tetraspanin"/>
    <property type="match status" value="1"/>
</dbReference>
<dbReference type="SUPFAM" id="SSF48652">
    <property type="entry name" value="Tetraspanin"/>
    <property type="match status" value="1"/>
</dbReference>
<dbReference type="InterPro" id="IPR000301">
    <property type="entry name" value="Tetraspanin_animals"/>
</dbReference>
<evidence type="ECO:0000256" key="6">
    <source>
        <dbReference type="PIRSR" id="PIRSR002419-1"/>
    </source>
</evidence>
<comment type="subcellular location">
    <subcellularLocation>
        <location evidence="1 7">Membrane</location>
        <topology evidence="1 7">Multi-pass membrane protein</topology>
    </subcellularLocation>
</comment>
<reference evidence="8" key="1">
    <citation type="submission" date="2025-08" db="UniProtKB">
        <authorList>
            <consortium name="Ensembl"/>
        </authorList>
    </citation>
    <scope>IDENTIFICATION</scope>
</reference>